<accession>A0A7S0DJ57</accession>
<feature type="transmembrane region" description="Helical" evidence="1">
    <location>
        <begin position="46"/>
        <end position="65"/>
    </location>
</feature>
<dbReference type="EMBL" id="HBEM01022428">
    <property type="protein sequence ID" value="CAD8456344.1"/>
    <property type="molecule type" value="Transcribed_RNA"/>
</dbReference>
<organism evidence="2">
    <name type="scientific">Amorphochlora amoebiformis</name>
    <dbReference type="NCBI Taxonomy" id="1561963"/>
    <lineage>
        <taxon>Eukaryota</taxon>
        <taxon>Sar</taxon>
        <taxon>Rhizaria</taxon>
        <taxon>Cercozoa</taxon>
        <taxon>Chlorarachniophyceae</taxon>
        <taxon>Amorphochlora</taxon>
    </lineage>
</organism>
<gene>
    <name evidence="2" type="ORF">LAMO00422_LOCUS15290</name>
</gene>
<keyword evidence="1" id="KW-1133">Transmembrane helix</keyword>
<keyword evidence="1" id="KW-0472">Membrane</keyword>
<name>A0A7S0DJ57_9EUKA</name>
<protein>
    <submittedName>
        <fullName evidence="2">Uncharacterized protein</fullName>
    </submittedName>
</protein>
<feature type="transmembrane region" description="Helical" evidence="1">
    <location>
        <begin position="12"/>
        <end position="34"/>
    </location>
</feature>
<evidence type="ECO:0000256" key="1">
    <source>
        <dbReference type="SAM" id="Phobius"/>
    </source>
</evidence>
<sequence length="229" mass="25780">MSRKESIGKRRTLIVRSMVGIMVAFSSTLTTYLVLSSQPRWTMLEISLLISFDVFINLSSIHLTWPLKYYIVIFKCCKCCCLAYFDEPNTKKRISPARLPSALSTAAHVTRNTGSNTRPLGEIQSQPNFASMRKLETMMRKNNRQSTRESFETLTPTETFLPGHQEFIKLGKQIIALHGQNPQISRPSSQLTRPPSAAVQKPTIRAVGENLANLSRVQLPRKISGKQGQ</sequence>
<reference evidence="2" key="1">
    <citation type="submission" date="2021-01" db="EMBL/GenBank/DDBJ databases">
        <authorList>
            <person name="Corre E."/>
            <person name="Pelletier E."/>
            <person name="Niang G."/>
            <person name="Scheremetjew M."/>
            <person name="Finn R."/>
            <person name="Kale V."/>
            <person name="Holt S."/>
            <person name="Cochrane G."/>
            <person name="Meng A."/>
            <person name="Brown T."/>
            <person name="Cohen L."/>
        </authorList>
    </citation>
    <scope>NUCLEOTIDE SEQUENCE</scope>
    <source>
        <strain evidence="2">CCMP2058</strain>
    </source>
</reference>
<dbReference type="AlphaFoldDB" id="A0A7S0DJ57"/>
<evidence type="ECO:0000313" key="2">
    <source>
        <dbReference type="EMBL" id="CAD8456344.1"/>
    </source>
</evidence>
<proteinExistence type="predicted"/>
<keyword evidence="1" id="KW-0812">Transmembrane</keyword>